<reference evidence="2 3" key="1">
    <citation type="submission" date="2017-02" db="EMBL/GenBank/DDBJ databases">
        <authorList>
            <person name="Peterson S.W."/>
        </authorList>
    </citation>
    <scope>NUCLEOTIDE SEQUENCE [LARGE SCALE GENOMIC DNA]</scope>
    <source>
        <strain evidence="2 3">DSM 25262</strain>
    </source>
</reference>
<sequence>MIHILILCSLMLGCLSVRSQIPDAIRKIEYTTLTRGYQKHVVISPDSITTKVEGRGEDQSHKRALTKGEWSMLIDCLRNIKLAEIPDLKSPSMKRAYDGALHSTLTLTTKDEKVLSHSFDNEDANEKLLPLMKGVKKLEGDGDKE</sequence>
<evidence type="ECO:0000313" key="3">
    <source>
        <dbReference type="Proteomes" id="UP000190961"/>
    </source>
</evidence>
<keyword evidence="3" id="KW-1185">Reference proteome</keyword>
<gene>
    <name evidence="2" type="ORF">SAMN05660236_2799</name>
</gene>
<organism evidence="2 3">
    <name type="scientific">Ohtaekwangia koreensis</name>
    <dbReference type="NCBI Taxonomy" id="688867"/>
    <lineage>
        <taxon>Bacteria</taxon>
        <taxon>Pseudomonadati</taxon>
        <taxon>Bacteroidota</taxon>
        <taxon>Cytophagia</taxon>
        <taxon>Cytophagales</taxon>
        <taxon>Fulvivirgaceae</taxon>
        <taxon>Ohtaekwangia</taxon>
    </lineage>
</organism>
<name>A0A1T5L9P1_9BACT</name>
<dbReference type="OrthoDB" id="1446480at2"/>
<proteinExistence type="predicted"/>
<dbReference type="RefSeq" id="WP_143785770.1">
    <property type="nucleotide sequence ID" value="NZ_FUZU01000002.1"/>
</dbReference>
<evidence type="ECO:0008006" key="4">
    <source>
        <dbReference type="Google" id="ProtNLM"/>
    </source>
</evidence>
<feature type="chain" id="PRO_5013182666" description="Lipoprotein" evidence="1">
    <location>
        <begin position="20"/>
        <end position="145"/>
    </location>
</feature>
<dbReference type="Proteomes" id="UP000190961">
    <property type="component" value="Unassembled WGS sequence"/>
</dbReference>
<feature type="signal peptide" evidence="1">
    <location>
        <begin position="1"/>
        <end position="19"/>
    </location>
</feature>
<keyword evidence="1" id="KW-0732">Signal</keyword>
<accession>A0A1T5L9P1</accession>
<dbReference type="EMBL" id="FUZU01000002">
    <property type="protein sequence ID" value="SKC72701.1"/>
    <property type="molecule type" value="Genomic_DNA"/>
</dbReference>
<protein>
    <recommendedName>
        <fullName evidence="4">Lipoprotein</fullName>
    </recommendedName>
</protein>
<evidence type="ECO:0000313" key="2">
    <source>
        <dbReference type="EMBL" id="SKC72701.1"/>
    </source>
</evidence>
<dbReference type="AlphaFoldDB" id="A0A1T5L9P1"/>
<evidence type="ECO:0000256" key="1">
    <source>
        <dbReference type="SAM" id="SignalP"/>
    </source>
</evidence>